<feature type="compositionally biased region" description="Low complexity" evidence="1">
    <location>
        <begin position="212"/>
        <end position="231"/>
    </location>
</feature>
<keyword evidence="3" id="KW-1185">Reference proteome</keyword>
<protein>
    <submittedName>
        <fullName evidence="2">Uncharacterized protein</fullName>
    </submittedName>
</protein>
<name>A0ABQ9VHV8_SAGOE</name>
<evidence type="ECO:0000256" key="1">
    <source>
        <dbReference type="SAM" id="MobiDB-lite"/>
    </source>
</evidence>
<dbReference type="EMBL" id="JASSZA010000006">
    <property type="protein sequence ID" value="KAK2108756.1"/>
    <property type="molecule type" value="Genomic_DNA"/>
</dbReference>
<dbReference type="Proteomes" id="UP001266305">
    <property type="component" value="Unassembled WGS sequence"/>
</dbReference>
<gene>
    <name evidence="2" type="ORF">P7K49_013921</name>
</gene>
<feature type="compositionally biased region" description="Low complexity" evidence="1">
    <location>
        <begin position="150"/>
        <end position="177"/>
    </location>
</feature>
<feature type="region of interest" description="Disordered" evidence="1">
    <location>
        <begin position="150"/>
        <end position="231"/>
    </location>
</feature>
<evidence type="ECO:0000313" key="3">
    <source>
        <dbReference type="Proteomes" id="UP001266305"/>
    </source>
</evidence>
<accession>A0ABQ9VHV8</accession>
<feature type="compositionally biased region" description="Basic residues" evidence="1">
    <location>
        <begin position="1"/>
        <end position="10"/>
    </location>
</feature>
<sequence>MTLKARKLARLGRTCLPAPLRQSPRWGRRGPQDQSHEPFPGAATAHHLRQPRAPPGAKRGAGGAERPQPRRLGYRAGALPRMQLEGWLPAPRPRLPTLPALGPRLPVHADLKVPLSSRSSGGASARCLLWDMARKDGSAAGGRAVRSNVLAPRVPRRSSSAAASSSSPCSCLRSSGESVGGAGAEPWCRSSGYAPSLPSSEPRSRPRPAPVPSKALGASLRPPLPALASPQ</sequence>
<evidence type="ECO:0000313" key="2">
    <source>
        <dbReference type="EMBL" id="KAK2108756.1"/>
    </source>
</evidence>
<feature type="region of interest" description="Disordered" evidence="1">
    <location>
        <begin position="1"/>
        <end position="71"/>
    </location>
</feature>
<comment type="caution">
    <text evidence="2">The sequence shown here is derived from an EMBL/GenBank/DDBJ whole genome shotgun (WGS) entry which is preliminary data.</text>
</comment>
<organism evidence="2 3">
    <name type="scientific">Saguinus oedipus</name>
    <name type="common">Cotton-top tamarin</name>
    <name type="synonym">Oedipomidas oedipus</name>
    <dbReference type="NCBI Taxonomy" id="9490"/>
    <lineage>
        <taxon>Eukaryota</taxon>
        <taxon>Metazoa</taxon>
        <taxon>Chordata</taxon>
        <taxon>Craniata</taxon>
        <taxon>Vertebrata</taxon>
        <taxon>Euteleostomi</taxon>
        <taxon>Mammalia</taxon>
        <taxon>Eutheria</taxon>
        <taxon>Euarchontoglires</taxon>
        <taxon>Primates</taxon>
        <taxon>Haplorrhini</taxon>
        <taxon>Platyrrhini</taxon>
        <taxon>Cebidae</taxon>
        <taxon>Callitrichinae</taxon>
        <taxon>Saguinus</taxon>
    </lineage>
</organism>
<proteinExistence type="predicted"/>
<reference evidence="2 3" key="1">
    <citation type="submission" date="2023-05" db="EMBL/GenBank/DDBJ databases">
        <title>B98-5 Cell Line De Novo Hybrid Assembly: An Optical Mapping Approach.</title>
        <authorList>
            <person name="Kananen K."/>
            <person name="Auerbach J.A."/>
            <person name="Kautto E."/>
            <person name="Blachly J.S."/>
        </authorList>
    </citation>
    <scope>NUCLEOTIDE SEQUENCE [LARGE SCALE GENOMIC DNA]</scope>
    <source>
        <strain evidence="2">B95-8</strain>
        <tissue evidence="2">Cell line</tissue>
    </source>
</reference>